<evidence type="ECO:0000259" key="5">
    <source>
        <dbReference type="Pfam" id="PF00593"/>
    </source>
</evidence>
<feature type="domain" description="TonB-dependent receptor-like beta-barrel" evidence="5">
    <location>
        <begin position="567"/>
        <end position="1014"/>
    </location>
</feature>
<evidence type="ECO:0000256" key="2">
    <source>
        <dbReference type="ARBA" id="ARBA00023136"/>
    </source>
</evidence>
<dbReference type="InterPro" id="IPR036942">
    <property type="entry name" value="Beta-barrel_TonB_sf"/>
</dbReference>
<keyword evidence="7" id="KW-0675">Receptor</keyword>
<dbReference type="InterPro" id="IPR012910">
    <property type="entry name" value="Plug_dom"/>
</dbReference>
<keyword evidence="8" id="KW-1185">Reference proteome</keyword>
<comment type="caution">
    <text evidence="7">The sequence shown here is derived from an EMBL/GenBank/DDBJ whole genome shotgun (WGS) entry which is preliminary data.</text>
</comment>
<dbReference type="SUPFAM" id="SSF49464">
    <property type="entry name" value="Carboxypeptidase regulatory domain-like"/>
    <property type="match status" value="1"/>
</dbReference>
<dbReference type="Gene3D" id="2.60.40.1120">
    <property type="entry name" value="Carboxypeptidase-like, regulatory domain"/>
    <property type="match status" value="1"/>
</dbReference>
<dbReference type="PANTHER" id="PTHR40980:SF5">
    <property type="entry name" value="TONB-DEPENDENT RECEPTOR"/>
    <property type="match status" value="1"/>
</dbReference>
<dbReference type="Pfam" id="PF13620">
    <property type="entry name" value="CarboxypepD_reg"/>
    <property type="match status" value="1"/>
</dbReference>
<keyword evidence="2 4" id="KW-0472">Membrane</keyword>
<evidence type="ECO:0000313" key="8">
    <source>
        <dbReference type="Proteomes" id="UP001549749"/>
    </source>
</evidence>
<dbReference type="InterPro" id="IPR008969">
    <property type="entry name" value="CarboxyPept-like_regulatory"/>
</dbReference>
<keyword evidence="3" id="KW-0998">Cell outer membrane</keyword>
<evidence type="ECO:0000313" key="7">
    <source>
        <dbReference type="EMBL" id="MET6998033.1"/>
    </source>
</evidence>
<dbReference type="SUPFAM" id="SSF56935">
    <property type="entry name" value="Porins"/>
    <property type="match status" value="1"/>
</dbReference>
<sequence>MQKSVGIITNGKQWWLLVILLLQYRIGYTQAAFSSVTDKVTYASAKTDAAALLQALQSQTTYTFSFDNSTLKTYYVSSIDFKNAPLGQVLQYLQRHYGWQFAIANKNISVQQGTIPRRVNGRISGQVLDARTSDPVPGATIKAGLKGTTTNVTGEYDLELPEGNHQLLISSIGYTTKKITDVKVKGGEVVVLNMALPVQKGTLKGVEVVAAAKKESVTALYLKQKNNAAMSDGISAEQIKVTPDNNAAQVLKRVSGLTIQDNKFVTVRGLSDRYNNVMLNGAALPSTEPNRRNFSFDIIPSALIDNIVVNKTATPDMPAEFAGGLVQVTTKDIPDENYGSVTIGSGYNTNSIGRNMYSTPRGKNDYLGFDDGKRGWWLKDWDRFAYNKYLRENNTAQMGEMNRRIPNNWGLRRYAYHPVQNYQFNGGRRIAFKNGGRIGITLGVMYRHEENVEDEERRTYTGDQNDFAGASYHFSSALGGILNIAYQQKAHKIAFKNVYNRLFTNETNDYTGIAKGFGPENVHTYSNVTLINDIWQRRLEGTHGLGRKGIKLEWNADWVSVLRDQPDSRNSLGFKFPGDPEGFYSHLVSDKTGFLGRGLSLFNSRLKETRYNWGGSLHIPFQLGGTQQKIKAGYAGTYREADFVSNGLIAVGDPASNGDETFRKLITLLPDYELLSPQYLKPGGLYYYPAGTHAVSGGGVGDAYNGLQQLHAGYLMLDLQLLRRIRLIGGARMEHNRSEVSTVSYNPATGAPVDSLVLYNKQDFLPSVNLVYSITSRMNIRAAYAETLSRPDFRERSPFIYYEFKERAEYKGAYGLKDARIKNADLRYEFYPASGEVLSASVFYKKFESPVELVVGGVPGGAQVFYYFNLRNSTSVGVEVDFRKTLGFLRPGSELWKHFVISGNASWMKANVRYNTQEMLNAANGVSGGAWKELPPDSRDRPLQGLSPYVYNAGLGYNGKPIGVQVSYNRYGPRIVAGGLLPYMDQYENARDVLDLQLNARLLKDHLEVRLNISDLLQQAFIIYDNVTLNEQGGIPGNSADARDNVNDDPKGTRYNSALDFTRYKSRRGTNVSVNVTWHF</sequence>
<accession>A0ABV2T4V4</accession>
<dbReference type="EMBL" id="JBEXAC010000001">
    <property type="protein sequence ID" value="MET6998033.1"/>
    <property type="molecule type" value="Genomic_DNA"/>
</dbReference>
<proteinExistence type="inferred from homology"/>
<dbReference type="Gene3D" id="2.170.130.10">
    <property type="entry name" value="TonB-dependent receptor, plug domain"/>
    <property type="match status" value="1"/>
</dbReference>
<dbReference type="PANTHER" id="PTHR40980">
    <property type="entry name" value="PLUG DOMAIN-CONTAINING PROTEIN"/>
    <property type="match status" value="1"/>
</dbReference>
<dbReference type="RefSeq" id="WP_354660668.1">
    <property type="nucleotide sequence ID" value="NZ_JBEXAC010000001.1"/>
</dbReference>
<evidence type="ECO:0000256" key="4">
    <source>
        <dbReference type="RuleBase" id="RU003357"/>
    </source>
</evidence>
<evidence type="ECO:0000256" key="3">
    <source>
        <dbReference type="ARBA" id="ARBA00023237"/>
    </source>
</evidence>
<comment type="subcellular location">
    <subcellularLocation>
        <location evidence="1 4">Cell outer membrane</location>
    </subcellularLocation>
</comment>
<gene>
    <name evidence="7" type="ORF">ABR189_11660</name>
</gene>
<reference evidence="7 8" key="1">
    <citation type="submission" date="2024-06" db="EMBL/GenBank/DDBJ databases">
        <title>Chitinophaga defluvii sp. nov., isolated from municipal sewage.</title>
        <authorList>
            <person name="Zhang L."/>
        </authorList>
    </citation>
    <scope>NUCLEOTIDE SEQUENCE [LARGE SCALE GENOMIC DNA]</scope>
    <source>
        <strain evidence="7 8">H8</strain>
    </source>
</reference>
<evidence type="ECO:0000256" key="1">
    <source>
        <dbReference type="ARBA" id="ARBA00004442"/>
    </source>
</evidence>
<keyword evidence="4" id="KW-0798">TonB box</keyword>
<dbReference type="Pfam" id="PF07715">
    <property type="entry name" value="Plug"/>
    <property type="match status" value="1"/>
</dbReference>
<dbReference type="Proteomes" id="UP001549749">
    <property type="component" value="Unassembled WGS sequence"/>
</dbReference>
<organism evidence="7 8">
    <name type="scientific">Chitinophaga defluvii</name>
    <dbReference type="NCBI Taxonomy" id="3163343"/>
    <lineage>
        <taxon>Bacteria</taxon>
        <taxon>Pseudomonadati</taxon>
        <taxon>Bacteroidota</taxon>
        <taxon>Chitinophagia</taxon>
        <taxon>Chitinophagales</taxon>
        <taxon>Chitinophagaceae</taxon>
        <taxon>Chitinophaga</taxon>
    </lineage>
</organism>
<dbReference type="InterPro" id="IPR037066">
    <property type="entry name" value="Plug_dom_sf"/>
</dbReference>
<feature type="domain" description="TonB-dependent receptor plug" evidence="6">
    <location>
        <begin position="226"/>
        <end position="323"/>
    </location>
</feature>
<protein>
    <submittedName>
        <fullName evidence="7">TonB-dependent receptor</fullName>
    </submittedName>
</protein>
<dbReference type="Pfam" id="PF00593">
    <property type="entry name" value="TonB_dep_Rec_b-barrel"/>
    <property type="match status" value="1"/>
</dbReference>
<comment type="similarity">
    <text evidence="4">Belongs to the TonB-dependent receptor family.</text>
</comment>
<evidence type="ECO:0000259" key="6">
    <source>
        <dbReference type="Pfam" id="PF07715"/>
    </source>
</evidence>
<name>A0ABV2T4V4_9BACT</name>
<dbReference type="InterPro" id="IPR000531">
    <property type="entry name" value="Beta-barrel_TonB"/>
</dbReference>
<dbReference type="Gene3D" id="2.40.170.20">
    <property type="entry name" value="TonB-dependent receptor, beta-barrel domain"/>
    <property type="match status" value="1"/>
</dbReference>